<evidence type="ECO:0000256" key="2">
    <source>
        <dbReference type="ARBA" id="ARBA00023125"/>
    </source>
</evidence>
<keyword evidence="2" id="KW-0238">DNA-binding</keyword>
<gene>
    <name evidence="5" type="ORF">A4V09_17490</name>
</gene>
<dbReference type="PANTHER" id="PTHR43280:SF30">
    <property type="entry name" value="MMSAB OPERON REGULATORY PROTEIN"/>
    <property type="match status" value="1"/>
</dbReference>
<name>A0A1C7IGL9_9FIRM</name>
<dbReference type="CDD" id="cd06986">
    <property type="entry name" value="cupin_MmsR-like_N"/>
    <property type="match status" value="1"/>
</dbReference>
<dbReference type="InterPro" id="IPR018060">
    <property type="entry name" value="HTH_AraC"/>
</dbReference>
<dbReference type="Pfam" id="PF02311">
    <property type="entry name" value="AraC_binding"/>
    <property type="match status" value="1"/>
</dbReference>
<accession>A0A1C7IGL9</accession>
<evidence type="ECO:0000313" key="5">
    <source>
        <dbReference type="EMBL" id="ANU78735.1"/>
    </source>
</evidence>
<dbReference type="InterPro" id="IPR003313">
    <property type="entry name" value="AraC-bd"/>
</dbReference>
<dbReference type="SUPFAM" id="SSF46689">
    <property type="entry name" value="Homeodomain-like"/>
    <property type="match status" value="2"/>
</dbReference>
<dbReference type="Gene3D" id="2.60.120.280">
    <property type="entry name" value="Regulatory protein AraC"/>
    <property type="match status" value="1"/>
</dbReference>
<dbReference type="STRING" id="1796616.A4V09_17490"/>
<dbReference type="InterPro" id="IPR018062">
    <property type="entry name" value="HTH_AraC-typ_CS"/>
</dbReference>
<dbReference type="OrthoDB" id="625043at2"/>
<keyword evidence="6" id="KW-1185">Reference proteome</keyword>
<dbReference type="PROSITE" id="PS01124">
    <property type="entry name" value="HTH_ARAC_FAMILY_2"/>
    <property type="match status" value="1"/>
</dbReference>
<dbReference type="InterPro" id="IPR037923">
    <property type="entry name" value="HTH-like"/>
</dbReference>
<keyword evidence="1" id="KW-0805">Transcription regulation</keyword>
<evidence type="ECO:0000256" key="1">
    <source>
        <dbReference type="ARBA" id="ARBA00023015"/>
    </source>
</evidence>
<dbReference type="Proteomes" id="UP000092574">
    <property type="component" value="Chromosome"/>
</dbReference>
<dbReference type="AlphaFoldDB" id="A0A1C7IGL9"/>
<dbReference type="SMART" id="SM00342">
    <property type="entry name" value="HTH_ARAC"/>
    <property type="match status" value="1"/>
</dbReference>
<dbReference type="PANTHER" id="PTHR43280">
    <property type="entry name" value="ARAC-FAMILY TRANSCRIPTIONAL REGULATOR"/>
    <property type="match status" value="1"/>
</dbReference>
<dbReference type="GO" id="GO:0003700">
    <property type="term" value="F:DNA-binding transcription factor activity"/>
    <property type="evidence" value="ECO:0007669"/>
    <property type="project" value="InterPro"/>
</dbReference>
<dbReference type="InterPro" id="IPR020449">
    <property type="entry name" value="Tscrpt_reg_AraC-type_HTH"/>
</dbReference>
<sequence length="281" mass="33824">MVVLPTEAFQDYVEHPLVRRLFLTDVGFFPCATHHYRERRDGIEEYIFIYCTAGSGFVYVNNRKYMIHENEAFCIPKYCGHRYHACEDDPWSILWVHFKGEDVKYFPLEECKTVTFNSDNATNRMMFLFELLFRVLDGNYTLGNFIYISQVLSLILAETYNREKHHTTLEQNRHVTNVVRYMYKHLHEELTLQQIAEEFELSKSYLNVIFRKYTQHAPMDFYISLKMKEACKLLRSTNLYIYEVAQQLGYQDQYYFSRIFKKVVGISPKEYKNSEFFHYKD</sequence>
<evidence type="ECO:0000313" key="6">
    <source>
        <dbReference type="Proteomes" id="UP000092574"/>
    </source>
</evidence>
<evidence type="ECO:0000259" key="4">
    <source>
        <dbReference type="PROSITE" id="PS01124"/>
    </source>
</evidence>
<dbReference type="InterPro" id="IPR009057">
    <property type="entry name" value="Homeodomain-like_sf"/>
</dbReference>
<evidence type="ECO:0000256" key="3">
    <source>
        <dbReference type="ARBA" id="ARBA00023163"/>
    </source>
</evidence>
<dbReference type="Gene3D" id="1.10.10.60">
    <property type="entry name" value="Homeodomain-like"/>
    <property type="match status" value="2"/>
</dbReference>
<protein>
    <submittedName>
        <fullName evidence="5">AraC family transcriptional regulator</fullName>
    </submittedName>
</protein>
<dbReference type="SUPFAM" id="SSF51215">
    <property type="entry name" value="Regulatory protein AraC"/>
    <property type="match status" value="1"/>
</dbReference>
<feature type="domain" description="HTH araC/xylS-type" evidence="4">
    <location>
        <begin position="176"/>
        <end position="274"/>
    </location>
</feature>
<keyword evidence="3" id="KW-0804">Transcription</keyword>
<reference evidence="5" key="1">
    <citation type="submission" date="2017-04" db="EMBL/GenBank/DDBJ databases">
        <title>Complete Genome Sequences of Twelve Strains of a Stable Defined Moderately Diverse Mouse Microbiota 2 (sDMDMm2).</title>
        <authorList>
            <person name="Uchimura Y."/>
            <person name="Wyss M."/>
            <person name="Brugiroux S."/>
            <person name="Limenitakis J.P."/>
            <person name="Stecher B."/>
            <person name="McCoy K.D."/>
            <person name="Macpherson A.J."/>
        </authorList>
    </citation>
    <scope>NUCLEOTIDE SEQUENCE</scope>
    <source>
        <strain evidence="5">YL58</strain>
    </source>
</reference>
<dbReference type="PROSITE" id="PS00041">
    <property type="entry name" value="HTH_ARAC_FAMILY_1"/>
    <property type="match status" value="1"/>
</dbReference>
<organism evidence="5 6">
    <name type="scientific">Blautia pseudococcoides</name>
    <dbReference type="NCBI Taxonomy" id="1796616"/>
    <lineage>
        <taxon>Bacteria</taxon>
        <taxon>Bacillati</taxon>
        <taxon>Bacillota</taxon>
        <taxon>Clostridia</taxon>
        <taxon>Lachnospirales</taxon>
        <taxon>Lachnospiraceae</taxon>
        <taxon>Blautia</taxon>
    </lineage>
</organism>
<dbReference type="PRINTS" id="PR00032">
    <property type="entry name" value="HTHARAC"/>
</dbReference>
<dbReference type="GO" id="GO:0043565">
    <property type="term" value="F:sequence-specific DNA binding"/>
    <property type="evidence" value="ECO:0007669"/>
    <property type="project" value="InterPro"/>
</dbReference>
<dbReference type="EMBL" id="CP015405">
    <property type="protein sequence ID" value="ANU78735.1"/>
    <property type="molecule type" value="Genomic_DNA"/>
</dbReference>
<dbReference type="Pfam" id="PF12833">
    <property type="entry name" value="HTH_18"/>
    <property type="match status" value="1"/>
</dbReference>
<proteinExistence type="predicted"/>
<dbReference type="KEGG" id="byl:A4V09_17490"/>